<evidence type="ECO:0000259" key="1">
    <source>
        <dbReference type="Pfam" id="PF00884"/>
    </source>
</evidence>
<name>A0A160VES6_9ZZZZ</name>
<dbReference type="Gene3D" id="3.40.720.10">
    <property type="entry name" value="Alkaline Phosphatase, subunit A"/>
    <property type="match status" value="1"/>
</dbReference>
<dbReference type="AlphaFoldDB" id="A0A160VES6"/>
<organism evidence="2">
    <name type="scientific">hydrothermal vent metagenome</name>
    <dbReference type="NCBI Taxonomy" id="652676"/>
    <lineage>
        <taxon>unclassified sequences</taxon>
        <taxon>metagenomes</taxon>
        <taxon>ecological metagenomes</taxon>
    </lineage>
</organism>
<reference evidence="2" key="1">
    <citation type="submission" date="2015-10" db="EMBL/GenBank/DDBJ databases">
        <authorList>
            <person name="Gilbert D.G."/>
        </authorList>
    </citation>
    <scope>NUCLEOTIDE SEQUENCE</scope>
</reference>
<dbReference type="PROSITE" id="PS51257">
    <property type="entry name" value="PROKAR_LIPOPROTEIN"/>
    <property type="match status" value="1"/>
</dbReference>
<dbReference type="InterPro" id="IPR000917">
    <property type="entry name" value="Sulfatase_N"/>
</dbReference>
<gene>
    <name evidence="2" type="ORF">MGWOODY_Mmi420</name>
</gene>
<dbReference type="SUPFAM" id="SSF53649">
    <property type="entry name" value="Alkaline phosphatase-like"/>
    <property type="match status" value="1"/>
</dbReference>
<evidence type="ECO:0000313" key="2">
    <source>
        <dbReference type="EMBL" id="CUV08995.1"/>
    </source>
</evidence>
<protein>
    <recommendedName>
        <fullName evidence="1">Sulfatase N-terminal domain-containing protein</fullName>
    </recommendedName>
</protein>
<proteinExistence type="predicted"/>
<dbReference type="EMBL" id="FAXC01000150">
    <property type="protein sequence ID" value="CUV08995.1"/>
    <property type="molecule type" value="Genomic_DNA"/>
</dbReference>
<sequence>MKKTIFFCLLIFSGCGHELSKNPKGLKTENIILITLDGVRWEDLFYGADEKIVLDTLFVKDVEATSAKYWSEDYRERRKLVFPFFWNMIGEQGQIYGNKEQGSVMRLTNPYWFSYPGYNELLVGFNDDSVNSNEKEWNPNINLLEFLDQQEGFEDRVAAFASWDVFDWIINKERNDFTINSGGYPFYDEKLTPKQQWLNTFIEDVPSPWYGSAVRWDAFTFEYAFEYLKLNKPRFLYISFDETDEFAHQREYDKYLNTANRSDGYIKAIWDWTQSNEMYRGKTTMMITTDHGRGSYENGAWGSHGDGVPGAEFLWTAIIGPDTPAIGEMTNTDTIATSQLATTLGYLLGYDFISNQPVGHVVDPMVGLIK</sequence>
<accession>A0A160VES6</accession>
<dbReference type="InterPro" id="IPR017850">
    <property type="entry name" value="Alkaline_phosphatase_core_sf"/>
</dbReference>
<dbReference type="Pfam" id="PF00884">
    <property type="entry name" value="Sulfatase"/>
    <property type="match status" value="1"/>
</dbReference>
<feature type="domain" description="Sulfatase N-terminal" evidence="1">
    <location>
        <begin position="159"/>
        <end position="303"/>
    </location>
</feature>